<reference evidence="4" key="1">
    <citation type="submission" date="2011-03" db="EMBL/GenBank/DDBJ databases">
        <title>Draft genome sequence of Brevundimonas diminuta.</title>
        <authorList>
            <person name="Brown P.J.B."/>
            <person name="Buechlein A."/>
            <person name="Hemmerich C."/>
            <person name="Brun Y.V."/>
        </authorList>
    </citation>
    <scope>NUCLEOTIDE SEQUENCE [LARGE SCALE GENOMIC DNA]</scope>
    <source>
        <strain evidence="4">C19</strain>
    </source>
</reference>
<organism evidence="3 4">
    <name type="scientific">Asticcacaulis biprosthecium C19</name>
    <dbReference type="NCBI Taxonomy" id="715226"/>
    <lineage>
        <taxon>Bacteria</taxon>
        <taxon>Pseudomonadati</taxon>
        <taxon>Pseudomonadota</taxon>
        <taxon>Alphaproteobacteria</taxon>
        <taxon>Caulobacterales</taxon>
        <taxon>Caulobacteraceae</taxon>
        <taxon>Asticcacaulis</taxon>
    </lineage>
</organism>
<dbReference type="STRING" id="715226.ABI_05060"/>
<dbReference type="AlphaFoldDB" id="F4QK47"/>
<keyword evidence="4" id="KW-1185">Reference proteome</keyword>
<accession>F4QK47</accession>
<protein>
    <recommendedName>
        <fullName evidence="5">Lipoprotein</fullName>
    </recommendedName>
</protein>
<dbReference type="OrthoDB" id="9858681at2"/>
<dbReference type="RefSeq" id="WP_006271244.1">
    <property type="nucleotide sequence ID" value="NZ_GL883077.1"/>
</dbReference>
<feature type="signal peptide" evidence="2">
    <location>
        <begin position="1"/>
        <end position="19"/>
    </location>
</feature>
<name>F4QK47_9CAUL</name>
<evidence type="ECO:0000313" key="3">
    <source>
        <dbReference type="EMBL" id="EGF92074.1"/>
    </source>
</evidence>
<dbReference type="HOGENOM" id="CLU_2314343_0_0_5"/>
<dbReference type="EMBL" id="GL883077">
    <property type="protein sequence ID" value="EGF92074.1"/>
    <property type="molecule type" value="Genomic_DNA"/>
</dbReference>
<dbReference type="Proteomes" id="UP000006512">
    <property type="component" value="Unassembled WGS sequence"/>
</dbReference>
<evidence type="ECO:0008006" key="5">
    <source>
        <dbReference type="Google" id="ProtNLM"/>
    </source>
</evidence>
<evidence type="ECO:0000256" key="1">
    <source>
        <dbReference type="SAM" id="MobiDB-lite"/>
    </source>
</evidence>
<feature type="region of interest" description="Disordered" evidence="1">
    <location>
        <begin position="79"/>
        <end position="99"/>
    </location>
</feature>
<keyword evidence="2" id="KW-0732">Signal</keyword>
<dbReference type="PROSITE" id="PS51257">
    <property type="entry name" value="PROKAR_LIPOPROTEIN"/>
    <property type="match status" value="1"/>
</dbReference>
<feature type="chain" id="PRO_5003316614" description="Lipoprotein" evidence="2">
    <location>
        <begin position="20"/>
        <end position="99"/>
    </location>
</feature>
<evidence type="ECO:0000256" key="2">
    <source>
        <dbReference type="SAM" id="SignalP"/>
    </source>
</evidence>
<gene>
    <name evidence="3" type="ORF">ABI_05060</name>
</gene>
<evidence type="ECO:0000313" key="4">
    <source>
        <dbReference type="Proteomes" id="UP000006512"/>
    </source>
</evidence>
<proteinExistence type="predicted"/>
<sequence length="99" mass="10670">MRKGLPLLALLAVSVSACADLAYDEARAPMPVLAEHDSSSRGTGIDSMVYVPANKVIDEGERTGKRGSETWVCANPECTVAQRERSSPPPNAQDKPRQF</sequence>